<feature type="transmembrane region" description="Helical" evidence="7">
    <location>
        <begin position="262"/>
        <end position="284"/>
    </location>
</feature>
<evidence type="ECO:0000256" key="4">
    <source>
        <dbReference type="ARBA" id="ARBA00022989"/>
    </source>
</evidence>
<feature type="transmembrane region" description="Helical" evidence="7">
    <location>
        <begin position="149"/>
        <end position="171"/>
    </location>
</feature>
<keyword evidence="2" id="KW-0813">Transport</keyword>
<comment type="subcellular location">
    <subcellularLocation>
        <location evidence="1">Membrane</location>
        <topology evidence="1">Multi-pass membrane protein</topology>
    </subcellularLocation>
</comment>
<keyword evidence="3 7" id="KW-0812">Transmembrane</keyword>
<evidence type="ECO:0000256" key="2">
    <source>
        <dbReference type="ARBA" id="ARBA00022448"/>
    </source>
</evidence>
<dbReference type="RefSeq" id="WP_091441319.1">
    <property type="nucleotide sequence ID" value="NZ_FOIE01000002.1"/>
</dbReference>
<accession>A0A1I0BXT8</accession>
<feature type="transmembrane region" description="Helical" evidence="7">
    <location>
        <begin position="433"/>
        <end position="457"/>
    </location>
</feature>
<name>A0A1I0BXT8_9ACTN</name>
<evidence type="ECO:0000313" key="8">
    <source>
        <dbReference type="EMBL" id="SET11853.1"/>
    </source>
</evidence>
<keyword evidence="5 7" id="KW-0472">Membrane</keyword>
<evidence type="ECO:0000256" key="3">
    <source>
        <dbReference type="ARBA" id="ARBA00022692"/>
    </source>
</evidence>
<feature type="transmembrane region" description="Helical" evidence="7">
    <location>
        <begin position="363"/>
        <end position="382"/>
    </location>
</feature>
<evidence type="ECO:0000256" key="6">
    <source>
        <dbReference type="SAM" id="MobiDB-lite"/>
    </source>
</evidence>
<dbReference type="PANTHER" id="PTHR45649:SF26">
    <property type="entry name" value="OS04G0435100 PROTEIN"/>
    <property type="match status" value="1"/>
</dbReference>
<feature type="transmembrane region" description="Helical" evidence="7">
    <location>
        <begin position="62"/>
        <end position="83"/>
    </location>
</feature>
<feature type="region of interest" description="Disordered" evidence="6">
    <location>
        <begin position="524"/>
        <end position="547"/>
    </location>
</feature>
<dbReference type="PANTHER" id="PTHR45649">
    <property type="entry name" value="AMINO-ACID PERMEASE BAT1"/>
    <property type="match status" value="1"/>
</dbReference>
<protein>
    <submittedName>
        <fullName evidence="8">Permease, urea carboxylase system</fullName>
    </submittedName>
</protein>
<feature type="transmembrane region" description="Helical" evidence="7">
    <location>
        <begin position="183"/>
        <end position="201"/>
    </location>
</feature>
<evidence type="ECO:0000256" key="5">
    <source>
        <dbReference type="ARBA" id="ARBA00023136"/>
    </source>
</evidence>
<feature type="transmembrane region" description="Helical" evidence="7">
    <location>
        <begin position="104"/>
        <end position="129"/>
    </location>
</feature>
<proteinExistence type="predicted"/>
<feature type="transmembrane region" description="Helical" evidence="7">
    <location>
        <begin position="221"/>
        <end position="241"/>
    </location>
</feature>
<feature type="transmembrane region" description="Helical" evidence="7">
    <location>
        <begin position="388"/>
        <end position="412"/>
    </location>
</feature>
<dbReference type="Pfam" id="PF13520">
    <property type="entry name" value="AA_permease_2"/>
    <property type="match status" value="1"/>
</dbReference>
<dbReference type="OrthoDB" id="8274074at2"/>
<organism evidence="8 9">
    <name type="scientific">Geodermatophilus poikilotrophus</name>
    <dbReference type="NCBI Taxonomy" id="1333667"/>
    <lineage>
        <taxon>Bacteria</taxon>
        <taxon>Bacillati</taxon>
        <taxon>Actinomycetota</taxon>
        <taxon>Actinomycetes</taxon>
        <taxon>Geodermatophilales</taxon>
        <taxon>Geodermatophilaceae</taxon>
        <taxon>Geodermatophilus</taxon>
    </lineage>
</organism>
<gene>
    <name evidence="8" type="ORF">SAMN04488546_1499</name>
</gene>
<evidence type="ECO:0000313" key="9">
    <source>
        <dbReference type="Proteomes" id="UP000198507"/>
    </source>
</evidence>
<feature type="transmembrane region" description="Helical" evidence="7">
    <location>
        <begin position="314"/>
        <end position="342"/>
    </location>
</feature>
<evidence type="ECO:0000256" key="1">
    <source>
        <dbReference type="ARBA" id="ARBA00004141"/>
    </source>
</evidence>
<keyword evidence="9" id="KW-1185">Reference proteome</keyword>
<dbReference type="Gene3D" id="1.20.1740.10">
    <property type="entry name" value="Amino acid/polyamine transporter I"/>
    <property type="match status" value="1"/>
</dbReference>
<dbReference type="InterPro" id="IPR002293">
    <property type="entry name" value="AA/rel_permease1"/>
</dbReference>
<feature type="transmembrane region" description="Helical" evidence="7">
    <location>
        <begin position="469"/>
        <end position="494"/>
    </location>
</feature>
<dbReference type="Proteomes" id="UP000198507">
    <property type="component" value="Unassembled WGS sequence"/>
</dbReference>
<keyword evidence="4 7" id="KW-1133">Transmembrane helix</keyword>
<dbReference type="GO" id="GO:0022857">
    <property type="term" value="F:transmembrane transporter activity"/>
    <property type="evidence" value="ECO:0007669"/>
    <property type="project" value="InterPro"/>
</dbReference>
<evidence type="ECO:0000256" key="7">
    <source>
        <dbReference type="SAM" id="Phobius"/>
    </source>
</evidence>
<sequence length="547" mass="58732">MSAHPTQDGDTHLAEFGYRQELDRSIGRFSSFAAGVSYISILTGTFQLFYFGFGAGGPAYLWSWPMVFLGQLMVALCFAELAAKYPVAGSLYNWTKRLGSRTTSWMTGWMMLTASIVTLSATVLAYQITLPQLWSGFQVVGDGTGTYDFAVNAVILGSVLILFTTTVNAYGVKLMARINSAGVLIELVAAVLIIVILAVAMTRSPVEVLTDTAGMGEGRDLGYLGAFLVASLASAYVMYGFDTASSLGEETIDPRRTAPKAIIRAVTASFLLGGLILLFGLMAVQDLADPQLSSNTGGLQYVLLQVAGTGLGKVFLACIVVAITVCCLAVHTATIRMMFAMARDNNLPFSARLAKVDPKRKTPVVPAVVIGVLSISILLINIRQPQIFTVITSIAIIMIYLAYLLVTVPMLVSRLRGRWPVPGERTNREYFSLGRWGLPVNVLAVLWGAGMALNLAWPRQEVYNATEPYHWYLQWGAFVFIGAIALVGLAYYLLRARHNSGVLPEHAVDPVPGSPASAGVATELPAARLGGTDEDPGRADVPVGGIR</sequence>
<reference evidence="9" key="1">
    <citation type="submission" date="2016-10" db="EMBL/GenBank/DDBJ databases">
        <authorList>
            <person name="Varghese N."/>
            <person name="Submissions S."/>
        </authorList>
    </citation>
    <scope>NUCLEOTIDE SEQUENCE [LARGE SCALE GENOMIC DNA]</scope>
    <source>
        <strain evidence="9">DSM 44209</strain>
    </source>
</reference>
<dbReference type="EMBL" id="FOIE01000002">
    <property type="protein sequence ID" value="SET11853.1"/>
    <property type="molecule type" value="Genomic_DNA"/>
</dbReference>
<dbReference type="PIRSF" id="PIRSF006060">
    <property type="entry name" value="AA_transporter"/>
    <property type="match status" value="1"/>
</dbReference>
<feature type="transmembrane region" description="Helical" evidence="7">
    <location>
        <begin position="29"/>
        <end position="50"/>
    </location>
</feature>
<dbReference type="GO" id="GO:0016020">
    <property type="term" value="C:membrane"/>
    <property type="evidence" value="ECO:0007669"/>
    <property type="project" value="UniProtKB-SubCell"/>
</dbReference>
<dbReference type="AlphaFoldDB" id="A0A1I0BXT8"/>